<dbReference type="RefSeq" id="WP_094925310.1">
    <property type="nucleotide sequence ID" value="NZ_NPIA01000006.1"/>
</dbReference>
<dbReference type="AlphaFoldDB" id="A0A263BRQ3"/>
<evidence type="ECO:0000313" key="3">
    <source>
        <dbReference type="Proteomes" id="UP000217083"/>
    </source>
</evidence>
<sequence length="174" mass="20471">MRKFYVILILVAFFILLASDLNDKKEKVETNEKPTHSATVETAAAEEESEDEYATYNPFRLKAIDSRIATIKVNGEELYAITYKAYLTSNDYLTMPKEFKEFVFTVEPLNNSISYHVDYALSQNKQLSKPGKYIYELEFTTNYSKYSEETLNKMQNEYDFTIVMRKENKEFLIY</sequence>
<gene>
    <name evidence="2" type="ORF">CIB95_11485</name>
</gene>
<reference evidence="3" key="1">
    <citation type="submission" date="2017-08" db="EMBL/GenBank/DDBJ databases">
        <authorList>
            <person name="Huang Z."/>
        </authorList>
    </citation>
    <scope>NUCLEOTIDE SEQUENCE [LARGE SCALE GENOMIC DNA]</scope>
    <source>
        <strain evidence="3">SA5d-4</strain>
    </source>
</reference>
<dbReference type="Proteomes" id="UP000217083">
    <property type="component" value="Unassembled WGS sequence"/>
</dbReference>
<evidence type="ECO:0000313" key="2">
    <source>
        <dbReference type="EMBL" id="OZM56390.1"/>
    </source>
</evidence>
<organism evidence="2 3">
    <name type="scientific">Lottiidibacillus patelloidae</name>
    <dbReference type="NCBI Taxonomy" id="2670334"/>
    <lineage>
        <taxon>Bacteria</taxon>
        <taxon>Bacillati</taxon>
        <taxon>Bacillota</taxon>
        <taxon>Bacilli</taxon>
        <taxon>Bacillales</taxon>
        <taxon>Bacillaceae</taxon>
        <taxon>Lottiidibacillus</taxon>
    </lineage>
</organism>
<proteinExistence type="predicted"/>
<feature type="region of interest" description="Disordered" evidence="1">
    <location>
        <begin position="26"/>
        <end position="51"/>
    </location>
</feature>
<accession>A0A263BRQ3</accession>
<reference evidence="2 3" key="2">
    <citation type="submission" date="2017-09" db="EMBL/GenBank/DDBJ databases">
        <title>Bacillus patelloidae sp. nov., isolated from the intestinal tract of a marine limpet.</title>
        <authorList>
            <person name="Liu R."/>
            <person name="Dong C."/>
            <person name="Shao Z."/>
        </authorList>
    </citation>
    <scope>NUCLEOTIDE SEQUENCE [LARGE SCALE GENOMIC DNA]</scope>
    <source>
        <strain evidence="2 3">SA5d-4</strain>
    </source>
</reference>
<feature type="compositionally biased region" description="Basic and acidic residues" evidence="1">
    <location>
        <begin position="26"/>
        <end position="35"/>
    </location>
</feature>
<keyword evidence="3" id="KW-1185">Reference proteome</keyword>
<evidence type="ECO:0000256" key="1">
    <source>
        <dbReference type="SAM" id="MobiDB-lite"/>
    </source>
</evidence>
<name>A0A263BRQ3_9BACI</name>
<protein>
    <submittedName>
        <fullName evidence="2">Uncharacterized protein</fullName>
    </submittedName>
</protein>
<dbReference type="EMBL" id="NPIA01000006">
    <property type="protein sequence ID" value="OZM56390.1"/>
    <property type="molecule type" value="Genomic_DNA"/>
</dbReference>
<comment type="caution">
    <text evidence="2">The sequence shown here is derived from an EMBL/GenBank/DDBJ whole genome shotgun (WGS) entry which is preliminary data.</text>
</comment>